<accession>A0A822ZGU1</accession>
<protein>
    <submittedName>
        <fullName evidence="1">Uncharacterized protein</fullName>
    </submittedName>
</protein>
<keyword evidence="2" id="KW-1185">Reference proteome</keyword>
<comment type="caution">
    <text evidence="1">The sequence shown here is derived from an EMBL/GenBank/DDBJ whole genome shotgun (WGS) entry which is preliminary data.</text>
</comment>
<dbReference type="Proteomes" id="UP000607653">
    <property type="component" value="Unassembled WGS sequence"/>
</dbReference>
<evidence type="ECO:0000313" key="2">
    <source>
        <dbReference type="Proteomes" id="UP000607653"/>
    </source>
</evidence>
<proteinExistence type="predicted"/>
<name>A0A822ZGU1_NELNU</name>
<organism evidence="1 2">
    <name type="scientific">Nelumbo nucifera</name>
    <name type="common">Sacred lotus</name>
    <dbReference type="NCBI Taxonomy" id="4432"/>
    <lineage>
        <taxon>Eukaryota</taxon>
        <taxon>Viridiplantae</taxon>
        <taxon>Streptophyta</taxon>
        <taxon>Embryophyta</taxon>
        <taxon>Tracheophyta</taxon>
        <taxon>Spermatophyta</taxon>
        <taxon>Magnoliopsida</taxon>
        <taxon>Proteales</taxon>
        <taxon>Nelumbonaceae</taxon>
        <taxon>Nelumbo</taxon>
    </lineage>
</organism>
<gene>
    <name evidence="1" type="ORF">HUJ06_000919</name>
</gene>
<reference evidence="1 2" key="1">
    <citation type="journal article" date="2020" name="Mol. Biol. Evol.">
        <title>Distinct Expression and Methylation Patterns for Genes with Different Fates following a Single Whole-Genome Duplication in Flowering Plants.</title>
        <authorList>
            <person name="Shi T."/>
            <person name="Rahmani R.S."/>
            <person name="Gugger P.F."/>
            <person name="Wang M."/>
            <person name="Li H."/>
            <person name="Zhang Y."/>
            <person name="Li Z."/>
            <person name="Wang Q."/>
            <person name="Van de Peer Y."/>
            <person name="Marchal K."/>
            <person name="Chen J."/>
        </authorList>
    </citation>
    <scope>NUCLEOTIDE SEQUENCE [LARGE SCALE GENOMIC DNA]</scope>
    <source>
        <tissue evidence="1">Leaf</tissue>
    </source>
</reference>
<dbReference type="AlphaFoldDB" id="A0A822ZGU1"/>
<evidence type="ECO:0000313" key="1">
    <source>
        <dbReference type="EMBL" id="DAD42689.1"/>
    </source>
</evidence>
<sequence>MDHYFLDIFLSDHDLISPAISMKPKQAAETMLKSPWSQSQNCHGLY</sequence>
<dbReference type="EMBL" id="DUZY01000006">
    <property type="protein sequence ID" value="DAD42689.1"/>
    <property type="molecule type" value="Genomic_DNA"/>
</dbReference>